<keyword evidence="2" id="KW-0732">Signal</keyword>
<gene>
    <name evidence="3" type="ORF">UVI_02045710</name>
</gene>
<evidence type="ECO:0000256" key="2">
    <source>
        <dbReference type="SAM" id="SignalP"/>
    </source>
</evidence>
<feature type="compositionally biased region" description="Basic residues" evidence="1">
    <location>
        <begin position="59"/>
        <end position="72"/>
    </location>
</feature>
<reference evidence="4" key="1">
    <citation type="journal article" date="2016" name="Genome Announc.">
        <title>Genome sequence of Ustilaginoidea virens IPU010, a rice pathogenic fungus causing false smut.</title>
        <authorList>
            <person name="Kumagai T."/>
            <person name="Ishii T."/>
            <person name="Terai G."/>
            <person name="Umemura M."/>
            <person name="Machida M."/>
            <person name="Asai K."/>
        </authorList>
    </citation>
    <scope>NUCLEOTIDE SEQUENCE [LARGE SCALE GENOMIC DNA]</scope>
    <source>
        <strain evidence="4">IPU010</strain>
    </source>
</reference>
<accession>A0A1B5L7J4</accession>
<organism evidence="3 4">
    <name type="scientific">Ustilaginoidea virens</name>
    <name type="common">Rice false smut fungus</name>
    <name type="synonym">Villosiclava virens</name>
    <dbReference type="NCBI Taxonomy" id="1159556"/>
    <lineage>
        <taxon>Eukaryota</taxon>
        <taxon>Fungi</taxon>
        <taxon>Dikarya</taxon>
        <taxon>Ascomycota</taxon>
        <taxon>Pezizomycotina</taxon>
        <taxon>Sordariomycetes</taxon>
        <taxon>Hypocreomycetidae</taxon>
        <taxon>Hypocreales</taxon>
        <taxon>Clavicipitaceae</taxon>
        <taxon>Ustilaginoidea</taxon>
    </lineage>
</organism>
<feature type="region of interest" description="Disordered" evidence="1">
    <location>
        <begin position="59"/>
        <end position="78"/>
    </location>
</feature>
<feature type="signal peptide" evidence="2">
    <location>
        <begin position="1"/>
        <end position="20"/>
    </location>
</feature>
<feature type="compositionally biased region" description="Basic and acidic residues" evidence="1">
    <location>
        <begin position="98"/>
        <end position="109"/>
    </location>
</feature>
<sequence length="128" mass="14132">MRLLGVALVLSAAGILPAHADMDVELIHSLMGNKPFAFMAFDSMDPAFPDRPNYYWIGKKKSKKKKRKRKKDKNPLSVARGSVHATALLISSPPIDLPEERRHVHRLQDDSGEPQEGGVPVASRGKVP</sequence>
<dbReference type="AlphaFoldDB" id="A0A1B5L7J4"/>
<proteinExistence type="predicted"/>
<name>A0A1B5L7J4_USTVR</name>
<protein>
    <submittedName>
        <fullName evidence="3">Uncharacterized protein</fullName>
    </submittedName>
</protein>
<feature type="region of interest" description="Disordered" evidence="1">
    <location>
        <begin position="90"/>
        <end position="128"/>
    </location>
</feature>
<dbReference type="Proteomes" id="UP000054053">
    <property type="component" value="Unassembled WGS sequence"/>
</dbReference>
<evidence type="ECO:0000313" key="4">
    <source>
        <dbReference type="Proteomes" id="UP000054053"/>
    </source>
</evidence>
<evidence type="ECO:0000313" key="3">
    <source>
        <dbReference type="EMBL" id="GAO19644.1"/>
    </source>
</evidence>
<evidence type="ECO:0000256" key="1">
    <source>
        <dbReference type="SAM" id="MobiDB-lite"/>
    </source>
</evidence>
<feature type="chain" id="PRO_5008577726" evidence="2">
    <location>
        <begin position="21"/>
        <end position="128"/>
    </location>
</feature>
<dbReference type="EMBL" id="BBTG02000029">
    <property type="protein sequence ID" value="GAO19644.1"/>
    <property type="molecule type" value="Genomic_DNA"/>
</dbReference>
<comment type="caution">
    <text evidence="3">The sequence shown here is derived from an EMBL/GenBank/DDBJ whole genome shotgun (WGS) entry which is preliminary data.</text>
</comment>